<comment type="caution">
    <text evidence="1">The sequence shown here is derived from an EMBL/GenBank/DDBJ whole genome shotgun (WGS) entry which is preliminary data.</text>
</comment>
<name>A0A2N5XW46_9HYPH</name>
<reference evidence="1 2" key="1">
    <citation type="submission" date="2018-01" db="EMBL/GenBank/DDBJ databases">
        <title>The draft genome sequence of Cohaesibacter sp. H1304.</title>
        <authorList>
            <person name="Wang N.-N."/>
            <person name="Du Z.-J."/>
        </authorList>
    </citation>
    <scope>NUCLEOTIDE SEQUENCE [LARGE SCALE GENOMIC DNA]</scope>
    <source>
        <strain evidence="1 2">H1304</strain>
    </source>
</reference>
<protein>
    <submittedName>
        <fullName evidence="1">Uncharacterized protein</fullName>
    </submittedName>
</protein>
<evidence type="ECO:0000313" key="2">
    <source>
        <dbReference type="Proteomes" id="UP000234881"/>
    </source>
</evidence>
<organism evidence="1 2">
    <name type="scientific">Cohaesibacter celericrescens</name>
    <dbReference type="NCBI Taxonomy" id="2067669"/>
    <lineage>
        <taxon>Bacteria</taxon>
        <taxon>Pseudomonadati</taxon>
        <taxon>Pseudomonadota</taxon>
        <taxon>Alphaproteobacteria</taxon>
        <taxon>Hyphomicrobiales</taxon>
        <taxon>Cohaesibacteraceae</taxon>
    </lineage>
</organism>
<proteinExistence type="predicted"/>
<keyword evidence="2" id="KW-1185">Reference proteome</keyword>
<dbReference type="AlphaFoldDB" id="A0A2N5XW46"/>
<accession>A0A2N5XW46</accession>
<dbReference type="EMBL" id="PKUQ01000002">
    <property type="protein sequence ID" value="PLW78658.1"/>
    <property type="molecule type" value="Genomic_DNA"/>
</dbReference>
<evidence type="ECO:0000313" key="1">
    <source>
        <dbReference type="EMBL" id="PLW78658.1"/>
    </source>
</evidence>
<dbReference type="Proteomes" id="UP000234881">
    <property type="component" value="Unassembled WGS sequence"/>
</dbReference>
<gene>
    <name evidence="1" type="ORF">C0081_03485</name>
</gene>
<sequence>MVLVGCIATGSPVPQSAMTPADVPVAAKPTTSLAAKDDKLLEEGKVVNDYVNSNVPSQVSYSLQMLNAEPAEGDYPQIADIEAPVLALKTEEERKRIEEELRILSSKNSK</sequence>